<gene>
    <name evidence="2" type="ORF">EK21DRAFT_14461</name>
</gene>
<feature type="non-terminal residue" evidence="2">
    <location>
        <position position="236"/>
    </location>
</feature>
<dbReference type="OrthoDB" id="2958217at2759"/>
<proteinExistence type="predicted"/>
<keyword evidence="3" id="KW-1185">Reference proteome</keyword>
<protein>
    <submittedName>
        <fullName evidence="2">HET-domain-containing protein</fullName>
    </submittedName>
</protein>
<evidence type="ECO:0000313" key="3">
    <source>
        <dbReference type="Proteomes" id="UP000799777"/>
    </source>
</evidence>
<reference evidence="2" key="1">
    <citation type="journal article" date="2020" name="Stud. Mycol.">
        <title>101 Dothideomycetes genomes: a test case for predicting lifestyles and emergence of pathogens.</title>
        <authorList>
            <person name="Haridas S."/>
            <person name="Albert R."/>
            <person name="Binder M."/>
            <person name="Bloem J."/>
            <person name="Labutti K."/>
            <person name="Salamov A."/>
            <person name="Andreopoulos B."/>
            <person name="Baker S."/>
            <person name="Barry K."/>
            <person name="Bills G."/>
            <person name="Bluhm B."/>
            <person name="Cannon C."/>
            <person name="Castanera R."/>
            <person name="Culley D."/>
            <person name="Daum C."/>
            <person name="Ezra D."/>
            <person name="Gonzalez J."/>
            <person name="Henrissat B."/>
            <person name="Kuo A."/>
            <person name="Liang C."/>
            <person name="Lipzen A."/>
            <person name="Lutzoni F."/>
            <person name="Magnuson J."/>
            <person name="Mondo S."/>
            <person name="Nolan M."/>
            <person name="Ohm R."/>
            <person name="Pangilinan J."/>
            <person name="Park H.-J."/>
            <person name="Ramirez L."/>
            <person name="Alfaro M."/>
            <person name="Sun H."/>
            <person name="Tritt A."/>
            <person name="Yoshinaga Y."/>
            <person name="Zwiers L.-H."/>
            <person name="Turgeon B."/>
            <person name="Goodwin S."/>
            <person name="Spatafora J."/>
            <person name="Crous P."/>
            <person name="Grigoriev I."/>
        </authorList>
    </citation>
    <scope>NUCLEOTIDE SEQUENCE</scope>
    <source>
        <strain evidence="2">CBS 110217</strain>
    </source>
</reference>
<name>A0A9P4H463_9PLEO</name>
<dbReference type="AlphaFoldDB" id="A0A9P4H463"/>
<dbReference type="Pfam" id="PF06985">
    <property type="entry name" value="HET"/>
    <property type="match status" value="1"/>
</dbReference>
<dbReference type="Proteomes" id="UP000799777">
    <property type="component" value="Unassembled WGS sequence"/>
</dbReference>
<evidence type="ECO:0000313" key="2">
    <source>
        <dbReference type="EMBL" id="KAF2026795.1"/>
    </source>
</evidence>
<dbReference type="PANTHER" id="PTHR33112">
    <property type="entry name" value="DOMAIN PROTEIN, PUTATIVE-RELATED"/>
    <property type="match status" value="1"/>
</dbReference>
<comment type="caution">
    <text evidence="2">The sequence shown here is derived from an EMBL/GenBank/DDBJ whole genome shotgun (WGS) entry which is preliminary data.</text>
</comment>
<dbReference type="PANTHER" id="PTHR33112:SF16">
    <property type="entry name" value="HETEROKARYON INCOMPATIBILITY DOMAIN-CONTAINING PROTEIN"/>
    <property type="match status" value="1"/>
</dbReference>
<accession>A0A9P4H463</accession>
<sequence length="236" mass="27375">YVWIDSICIVQNDRDDWTKEAAIMGAIYENSLLTISATTAHDSTTGFLQKRRRRFKPIPLEHKSVNPNLNQPIVLRPWLQSWTKSVEGDTSPLSSRAWVLQERLLPPRTLHFGQERIFWERRRALVPEGDCYHDIDLKRRSYRRVAEASAPSPHSIENLHKTWFYIVQNYSIRNLTFQSDKFVAISGIARRMHALLGGNTYLVGLCRNDLLHGMLWTAARNGKRNSDYVAPSWSWA</sequence>
<feature type="non-terminal residue" evidence="2">
    <location>
        <position position="1"/>
    </location>
</feature>
<evidence type="ECO:0000259" key="1">
    <source>
        <dbReference type="Pfam" id="PF06985"/>
    </source>
</evidence>
<feature type="domain" description="Heterokaryon incompatibility" evidence="1">
    <location>
        <begin position="1"/>
        <end position="102"/>
    </location>
</feature>
<organism evidence="2 3">
    <name type="scientific">Setomelanomma holmii</name>
    <dbReference type="NCBI Taxonomy" id="210430"/>
    <lineage>
        <taxon>Eukaryota</taxon>
        <taxon>Fungi</taxon>
        <taxon>Dikarya</taxon>
        <taxon>Ascomycota</taxon>
        <taxon>Pezizomycotina</taxon>
        <taxon>Dothideomycetes</taxon>
        <taxon>Pleosporomycetidae</taxon>
        <taxon>Pleosporales</taxon>
        <taxon>Pleosporineae</taxon>
        <taxon>Phaeosphaeriaceae</taxon>
        <taxon>Setomelanomma</taxon>
    </lineage>
</organism>
<dbReference type="InterPro" id="IPR010730">
    <property type="entry name" value="HET"/>
</dbReference>
<dbReference type="EMBL" id="ML978236">
    <property type="protein sequence ID" value="KAF2026795.1"/>
    <property type="molecule type" value="Genomic_DNA"/>
</dbReference>